<dbReference type="EMBL" id="NPIC01000005">
    <property type="protein sequence ID" value="RDL35822.1"/>
    <property type="molecule type" value="Genomic_DNA"/>
</dbReference>
<gene>
    <name evidence="2" type="ORF">BP5553_06434</name>
</gene>
<keyword evidence="3" id="KW-1185">Reference proteome</keyword>
<dbReference type="GeneID" id="43599283"/>
<protein>
    <submittedName>
        <fullName evidence="2">Uncharacterized protein</fullName>
    </submittedName>
</protein>
<feature type="region of interest" description="Disordered" evidence="1">
    <location>
        <begin position="132"/>
        <end position="220"/>
    </location>
</feature>
<organism evidence="2 3">
    <name type="scientific">Venustampulla echinocandica</name>
    <dbReference type="NCBI Taxonomy" id="2656787"/>
    <lineage>
        <taxon>Eukaryota</taxon>
        <taxon>Fungi</taxon>
        <taxon>Dikarya</taxon>
        <taxon>Ascomycota</taxon>
        <taxon>Pezizomycotina</taxon>
        <taxon>Leotiomycetes</taxon>
        <taxon>Helotiales</taxon>
        <taxon>Pleuroascaceae</taxon>
        <taxon>Venustampulla</taxon>
    </lineage>
</organism>
<feature type="compositionally biased region" description="Low complexity" evidence="1">
    <location>
        <begin position="749"/>
        <end position="762"/>
    </location>
</feature>
<feature type="region of interest" description="Disordered" evidence="1">
    <location>
        <begin position="246"/>
        <end position="273"/>
    </location>
</feature>
<proteinExistence type="predicted"/>
<dbReference type="OrthoDB" id="5213862at2759"/>
<evidence type="ECO:0000313" key="2">
    <source>
        <dbReference type="EMBL" id="RDL35822.1"/>
    </source>
</evidence>
<comment type="caution">
    <text evidence="2">The sequence shown here is derived from an EMBL/GenBank/DDBJ whole genome shotgun (WGS) entry which is preliminary data.</text>
</comment>
<name>A0A370TJW8_9HELO</name>
<dbReference type="RefSeq" id="XP_031868478.1">
    <property type="nucleotide sequence ID" value="XM_032015057.1"/>
</dbReference>
<evidence type="ECO:0000313" key="3">
    <source>
        <dbReference type="Proteomes" id="UP000254866"/>
    </source>
</evidence>
<dbReference type="Proteomes" id="UP000254866">
    <property type="component" value="Unassembled WGS sequence"/>
</dbReference>
<dbReference type="AlphaFoldDB" id="A0A370TJW8"/>
<sequence length="833" mass="91377">MSSSNGAISALILVPIVIAASAAFIALKTQRGFQSIFEYFLRIWEDNSPWSHRGKNTHRRKQKRSDLSSTQIYADSWCDLESIHSGRSAQAYSTFIGQTGSKANMASQPFESSTLELHQLDISRPKPLRIVKRSQTISGSPAPRKALRRGRRASSSSDQRDGSPPWGADRSLTVRKKRQGRGSVLGIKFDGSSIPNPASDMFSLGTNNHEPVQGEHDSEITPKAARAISTTTSDWGVLEPAPYPKDYNINPNKYPAQSARGSNSSDSGFVSASSISGQKMPYANIPQRRFSRSKSFLLKAIGGRSGPPKHKSSRSADSGSINILLRRLSRGRYRDRSPWNSSTSGSASCIPGDDSLELDSRDIADIRVNSRISSGRQLATAPPSSNNAHRLRYRESLVLSPRVVVTPEVSSVDLDKCSFWLAIEIRGVVRHADGRLKPDDGLSESSTTFINAQSSGPGQYGYLHSMRIDLLPAHNCFITELIGDLDDSSIFQANQTRLILARISLGECDFFPNLTSPFSEELLSDLEKHLGDTLTTYLTIRLTYKHSGFPDNESPVSFCGGGALHTTQLQTDATAVIRRHDLESVWSPQILQSINGRPVSNPLTAIVEKCLPTDQARQIIRRLAYEQRPFQLHQRMGGISSFSKGSGYQVAKSAATTADSAVYSPLVIGPALPMDSDVQSQMVEQLEDPFIQFPPPPKIRGHSVDPARKIWREMRQTSRGRCYNEGWSGFTCDHYSAEEDLTPTRKSSSDATSSTLDTTGSGKAMSAIRQKMDDVDDDRGRILEMALRNKRSVGTDTLRSIAPSVRRGTTGTVSGLGLGLGIGRTWGWGPSWW</sequence>
<feature type="region of interest" description="Disordered" evidence="1">
    <location>
        <begin position="741"/>
        <end position="765"/>
    </location>
</feature>
<feature type="compositionally biased region" description="Polar residues" evidence="1">
    <location>
        <begin position="338"/>
        <end position="347"/>
    </location>
</feature>
<reference evidence="2 3" key="1">
    <citation type="journal article" date="2018" name="IMA Fungus">
        <title>IMA Genome-F 9: Draft genome sequence of Annulohypoxylon stygium, Aspergillus mulundensis, Berkeleyomyces basicola (syn. Thielaviopsis basicola), Ceratocystis smalleyi, two Cercospora beticola strains, Coleophoma cylindrospora, Fusarium fracticaudum, Phialophora cf. hyalina, and Morchella septimelata.</title>
        <authorList>
            <person name="Wingfield B.D."/>
            <person name="Bills G.F."/>
            <person name="Dong Y."/>
            <person name="Huang W."/>
            <person name="Nel W.J."/>
            <person name="Swalarsk-Parry B.S."/>
            <person name="Vaghefi N."/>
            <person name="Wilken P.M."/>
            <person name="An Z."/>
            <person name="de Beer Z.W."/>
            <person name="De Vos L."/>
            <person name="Chen L."/>
            <person name="Duong T.A."/>
            <person name="Gao Y."/>
            <person name="Hammerbacher A."/>
            <person name="Kikkert J.R."/>
            <person name="Li Y."/>
            <person name="Li H."/>
            <person name="Li K."/>
            <person name="Li Q."/>
            <person name="Liu X."/>
            <person name="Ma X."/>
            <person name="Naidoo K."/>
            <person name="Pethybridge S.J."/>
            <person name="Sun J."/>
            <person name="Steenkamp E.T."/>
            <person name="van der Nest M.A."/>
            <person name="van Wyk S."/>
            <person name="Wingfield M.J."/>
            <person name="Xiong C."/>
            <person name="Yue Q."/>
            <person name="Zhang X."/>
        </authorList>
    </citation>
    <scope>NUCLEOTIDE SEQUENCE [LARGE SCALE GENOMIC DNA]</scope>
    <source>
        <strain evidence="2 3">BP 5553</strain>
    </source>
</reference>
<feature type="region of interest" description="Disordered" evidence="1">
    <location>
        <begin position="334"/>
        <end position="354"/>
    </location>
</feature>
<evidence type="ECO:0000256" key="1">
    <source>
        <dbReference type="SAM" id="MobiDB-lite"/>
    </source>
</evidence>
<accession>A0A370TJW8</accession>
<feature type="compositionally biased region" description="Polar residues" evidence="1">
    <location>
        <begin position="259"/>
        <end position="273"/>
    </location>
</feature>